<dbReference type="PROSITE" id="PS50096">
    <property type="entry name" value="IQ"/>
    <property type="match status" value="1"/>
</dbReference>
<accession>L1IG81</accession>
<evidence type="ECO:0000313" key="5">
    <source>
        <dbReference type="Proteomes" id="UP000011087"/>
    </source>
</evidence>
<feature type="compositionally biased region" description="Basic and acidic residues" evidence="2">
    <location>
        <begin position="43"/>
        <end position="62"/>
    </location>
</feature>
<dbReference type="KEGG" id="gtt:GUITHDRAFT_118593"/>
<evidence type="ECO:0000256" key="2">
    <source>
        <dbReference type="SAM" id="MobiDB-lite"/>
    </source>
</evidence>
<name>L1IG81_GUITC</name>
<evidence type="ECO:0008006" key="6">
    <source>
        <dbReference type="Google" id="ProtNLM"/>
    </source>
</evidence>
<dbReference type="AlphaFoldDB" id="L1IG81"/>
<dbReference type="Proteomes" id="UP000011087">
    <property type="component" value="Unassembled WGS sequence"/>
</dbReference>
<keyword evidence="1" id="KW-0175">Coiled coil</keyword>
<feature type="region of interest" description="Disordered" evidence="2">
    <location>
        <begin position="22"/>
        <end position="62"/>
    </location>
</feature>
<evidence type="ECO:0000313" key="4">
    <source>
        <dbReference type="EnsemblProtists" id="EKX35248"/>
    </source>
</evidence>
<keyword evidence="5" id="KW-1185">Reference proteome</keyword>
<dbReference type="PaxDb" id="55529-EKX35248"/>
<dbReference type="HOGENOM" id="CLU_400348_0_0_1"/>
<dbReference type="GeneID" id="17291978"/>
<organism evidence="3">
    <name type="scientific">Guillardia theta (strain CCMP2712)</name>
    <name type="common">Cryptophyte</name>
    <dbReference type="NCBI Taxonomy" id="905079"/>
    <lineage>
        <taxon>Eukaryota</taxon>
        <taxon>Cryptophyceae</taxon>
        <taxon>Pyrenomonadales</taxon>
        <taxon>Geminigeraceae</taxon>
        <taxon>Guillardia</taxon>
    </lineage>
</organism>
<dbReference type="EnsemblProtists" id="EKX35248">
    <property type="protein sequence ID" value="EKX35248"/>
    <property type="gene ID" value="GUITHDRAFT_118593"/>
</dbReference>
<dbReference type="RefSeq" id="XP_005822228.1">
    <property type="nucleotide sequence ID" value="XM_005822171.1"/>
</dbReference>
<reference evidence="4" key="3">
    <citation type="submission" date="2015-06" db="UniProtKB">
        <authorList>
            <consortium name="EnsemblProtists"/>
        </authorList>
    </citation>
    <scope>IDENTIFICATION</scope>
</reference>
<feature type="coiled-coil region" evidence="1">
    <location>
        <begin position="479"/>
        <end position="541"/>
    </location>
</feature>
<gene>
    <name evidence="3" type="ORF">GUITHDRAFT_118593</name>
</gene>
<protein>
    <recommendedName>
        <fullName evidence="6">C2 domain-containing protein</fullName>
    </recommendedName>
</protein>
<evidence type="ECO:0000313" key="3">
    <source>
        <dbReference type="EMBL" id="EKX35248.1"/>
    </source>
</evidence>
<dbReference type="EMBL" id="JH993094">
    <property type="protein sequence ID" value="EKX35248.1"/>
    <property type="molecule type" value="Genomic_DNA"/>
</dbReference>
<evidence type="ECO:0000256" key="1">
    <source>
        <dbReference type="SAM" id="Coils"/>
    </source>
</evidence>
<sequence length="688" mass="79394">MLEEEGMADAILTRKKTMLKQRKYGLKPNQEASRPGSASAYGIDDHMNERKDPNEGKTRKKLGDWMKSNKPAVVGCRAPSLRLTRFDTQTLNSDNNDAQSVDSVISLRQDEMRRINAKQTKETVFTSDMGEMGHLHFRVHGLVNLDDKSHQETGRVLLSAEMVTAEYSRKKSILTKGDIKKAGAWGEGLYFRVFQADKEVQFELKASRVESNDDEKWLSENNVDIGICRIVIVPALDFCPKAEWQAMKDKMGNSNNYRLSLSWKYSAKLNRVGSSILPAYVLQRSIQDMKSPLMRRTSSPSFTSSMTSSVRSGGFPRRLGTKLVYDGSFKPDLPRCLSNEELLEKICSRRASNREKDEKDELVLLNRYFLLFRDVANECRWNRYLSRNPAKNWWEESQSNIFDFEHLKVLQLEKKIENHSPIDLSSELMIHSANRVQRHFRGHRGRVHYLALRIRQLLKTSEEVRQLVHRAMIEYSEQAAAIAEDAENVKGQLDELSAEKDDLNLEKKALKKQLGRSKTLQDEAEQEFSNAQNNVLQAVETFLDFEKKRAYQEMLIYELCEYCDARFEVNLHDKTMDLCSQKTHLSEVSLNDVIKEINNEMREISQAELSAGIFRSKMAGEEESPDFDFDFIQSSQEAQEHFGRMFSEFSRIIEAEANTLSNFRQRRSYAKTCKENVNALLREIESTR</sequence>
<reference evidence="3 5" key="1">
    <citation type="journal article" date="2012" name="Nature">
        <title>Algal genomes reveal evolutionary mosaicism and the fate of nucleomorphs.</title>
        <authorList>
            <consortium name="DOE Joint Genome Institute"/>
            <person name="Curtis B.A."/>
            <person name="Tanifuji G."/>
            <person name="Burki F."/>
            <person name="Gruber A."/>
            <person name="Irimia M."/>
            <person name="Maruyama S."/>
            <person name="Arias M.C."/>
            <person name="Ball S.G."/>
            <person name="Gile G.H."/>
            <person name="Hirakawa Y."/>
            <person name="Hopkins J.F."/>
            <person name="Kuo A."/>
            <person name="Rensing S.A."/>
            <person name="Schmutz J."/>
            <person name="Symeonidi A."/>
            <person name="Elias M."/>
            <person name="Eveleigh R.J."/>
            <person name="Herman E.K."/>
            <person name="Klute M.J."/>
            <person name="Nakayama T."/>
            <person name="Obornik M."/>
            <person name="Reyes-Prieto A."/>
            <person name="Armbrust E.V."/>
            <person name="Aves S.J."/>
            <person name="Beiko R.G."/>
            <person name="Coutinho P."/>
            <person name="Dacks J.B."/>
            <person name="Durnford D.G."/>
            <person name="Fast N.M."/>
            <person name="Green B.R."/>
            <person name="Grisdale C.J."/>
            <person name="Hempel F."/>
            <person name="Henrissat B."/>
            <person name="Hoppner M.P."/>
            <person name="Ishida K."/>
            <person name="Kim E."/>
            <person name="Koreny L."/>
            <person name="Kroth P.G."/>
            <person name="Liu Y."/>
            <person name="Malik S.B."/>
            <person name="Maier U.G."/>
            <person name="McRose D."/>
            <person name="Mock T."/>
            <person name="Neilson J.A."/>
            <person name="Onodera N.T."/>
            <person name="Poole A.M."/>
            <person name="Pritham E.J."/>
            <person name="Richards T.A."/>
            <person name="Rocap G."/>
            <person name="Roy S.W."/>
            <person name="Sarai C."/>
            <person name="Schaack S."/>
            <person name="Shirato S."/>
            <person name="Slamovits C.H."/>
            <person name="Spencer D.F."/>
            <person name="Suzuki S."/>
            <person name="Worden A.Z."/>
            <person name="Zauner S."/>
            <person name="Barry K."/>
            <person name="Bell C."/>
            <person name="Bharti A.K."/>
            <person name="Crow J.A."/>
            <person name="Grimwood J."/>
            <person name="Kramer R."/>
            <person name="Lindquist E."/>
            <person name="Lucas S."/>
            <person name="Salamov A."/>
            <person name="McFadden G.I."/>
            <person name="Lane C.E."/>
            <person name="Keeling P.J."/>
            <person name="Gray M.W."/>
            <person name="Grigoriev I.V."/>
            <person name="Archibald J.M."/>
        </authorList>
    </citation>
    <scope>NUCLEOTIDE SEQUENCE</scope>
    <source>
        <strain evidence="3 5">CCMP2712</strain>
    </source>
</reference>
<proteinExistence type="predicted"/>
<reference evidence="5" key="2">
    <citation type="submission" date="2012-11" db="EMBL/GenBank/DDBJ databases">
        <authorList>
            <person name="Kuo A."/>
            <person name="Curtis B.A."/>
            <person name="Tanifuji G."/>
            <person name="Burki F."/>
            <person name="Gruber A."/>
            <person name="Irimia M."/>
            <person name="Maruyama S."/>
            <person name="Arias M.C."/>
            <person name="Ball S.G."/>
            <person name="Gile G.H."/>
            <person name="Hirakawa Y."/>
            <person name="Hopkins J.F."/>
            <person name="Rensing S.A."/>
            <person name="Schmutz J."/>
            <person name="Symeonidi A."/>
            <person name="Elias M."/>
            <person name="Eveleigh R.J."/>
            <person name="Herman E.K."/>
            <person name="Klute M.J."/>
            <person name="Nakayama T."/>
            <person name="Obornik M."/>
            <person name="Reyes-Prieto A."/>
            <person name="Armbrust E.V."/>
            <person name="Aves S.J."/>
            <person name="Beiko R.G."/>
            <person name="Coutinho P."/>
            <person name="Dacks J.B."/>
            <person name="Durnford D.G."/>
            <person name="Fast N.M."/>
            <person name="Green B.R."/>
            <person name="Grisdale C."/>
            <person name="Hempe F."/>
            <person name="Henrissat B."/>
            <person name="Hoppner M.P."/>
            <person name="Ishida K.-I."/>
            <person name="Kim E."/>
            <person name="Koreny L."/>
            <person name="Kroth P.G."/>
            <person name="Liu Y."/>
            <person name="Malik S.-B."/>
            <person name="Maier U.G."/>
            <person name="McRose D."/>
            <person name="Mock T."/>
            <person name="Neilson J.A."/>
            <person name="Onodera N.T."/>
            <person name="Poole A.M."/>
            <person name="Pritham E.J."/>
            <person name="Richards T.A."/>
            <person name="Rocap G."/>
            <person name="Roy S.W."/>
            <person name="Sarai C."/>
            <person name="Schaack S."/>
            <person name="Shirato S."/>
            <person name="Slamovits C.H."/>
            <person name="Spencer D.F."/>
            <person name="Suzuki S."/>
            <person name="Worden A.Z."/>
            <person name="Zauner S."/>
            <person name="Barry K."/>
            <person name="Bell C."/>
            <person name="Bharti A.K."/>
            <person name="Crow J.A."/>
            <person name="Grimwood J."/>
            <person name="Kramer R."/>
            <person name="Lindquist E."/>
            <person name="Lucas S."/>
            <person name="Salamov A."/>
            <person name="McFadden G.I."/>
            <person name="Lane C.E."/>
            <person name="Keeling P.J."/>
            <person name="Gray M.W."/>
            <person name="Grigoriev I.V."/>
            <person name="Archibald J.M."/>
        </authorList>
    </citation>
    <scope>NUCLEOTIDE SEQUENCE</scope>
    <source>
        <strain evidence="5">CCMP2712</strain>
    </source>
</reference>